<feature type="signal peptide" evidence="1">
    <location>
        <begin position="1"/>
        <end position="16"/>
    </location>
</feature>
<feature type="chain" id="PRO_5036400097" evidence="1">
    <location>
        <begin position="17"/>
        <end position="184"/>
    </location>
</feature>
<proteinExistence type="predicted"/>
<gene>
    <name evidence="2" type="ORF">BXYJ_LOCUS1017</name>
</gene>
<dbReference type="AlphaFoldDB" id="A0A7I8XAI6"/>
<reference evidence="2" key="1">
    <citation type="submission" date="2020-09" db="EMBL/GenBank/DDBJ databases">
        <authorList>
            <person name="Kikuchi T."/>
        </authorList>
    </citation>
    <scope>NUCLEOTIDE SEQUENCE</scope>
    <source>
        <strain evidence="2">Ka4C1</strain>
    </source>
</reference>
<dbReference type="Proteomes" id="UP000582659">
    <property type="component" value="Unassembled WGS sequence"/>
</dbReference>
<sequence>MKFMIVLLCLLIGAQAELHIRARRDWFSDIKNSVADAGKTVFNGAKDVIENPGEHLEKAGTAIKEGAEKVGEVAAGAGETVYNGAKDVVEHPQENLEKAGAAIKEGASDVATGIKNTAEKGYESGKAFINNEENQEKLSQALDDTSNFFKGLWTQIKSSVSEALSGPGDRKLGATHEEVSIFTL</sequence>
<evidence type="ECO:0000256" key="1">
    <source>
        <dbReference type="SAM" id="SignalP"/>
    </source>
</evidence>
<comment type="caution">
    <text evidence="2">The sequence shown here is derived from an EMBL/GenBank/DDBJ whole genome shotgun (WGS) entry which is preliminary data.</text>
</comment>
<protein>
    <submittedName>
        <fullName evidence="2">(pine wood nematode) hypothetical protein</fullName>
    </submittedName>
</protein>
<evidence type="ECO:0000313" key="3">
    <source>
        <dbReference type="Proteomes" id="UP000659654"/>
    </source>
</evidence>
<organism evidence="2 3">
    <name type="scientific">Bursaphelenchus xylophilus</name>
    <name type="common">Pinewood nematode worm</name>
    <name type="synonym">Aphelenchoides xylophilus</name>
    <dbReference type="NCBI Taxonomy" id="6326"/>
    <lineage>
        <taxon>Eukaryota</taxon>
        <taxon>Metazoa</taxon>
        <taxon>Ecdysozoa</taxon>
        <taxon>Nematoda</taxon>
        <taxon>Chromadorea</taxon>
        <taxon>Rhabditida</taxon>
        <taxon>Tylenchina</taxon>
        <taxon>Tylenchomorpha</taxon>
        <taxon>Aphelenchoidea</taxon>
        <taxon>Aphelenchoididae</taxon>
        <taxon>Bursaphelenchus</taxon>
    </lineage>
</organism>
<evidence type="ECO:0000313" key="2">
    <source>
        <dbReference type="EMBL" id="CAD5208781.1"/>
    </source>
</evidence>
<dbReference type="Gene3D" id="1.20.120.20">
    <property type="entry name" value="Apolipoprotein"/>
    <property type="match status" value="1"/>
</dbReference>
<dbReference type="SMR" id="A0A7I8XAI6"/>
<name>A0A7I8XAI6_BURXY</name>
<keyword evidence="1" id="KW-0732">Signal</keyword>
<accession>A0A7I8XAI6</accession>
<dbReference type="OrthoDB" id="10446316at2759"/>
<keyword evidence="3" id="KW-1185">Reference proteome</keyword>
<dbReference type="EMBL" id="CAJFDI010000001">
    <property type="protein sequence ID" value="CAD5208781.1"/>
    <property type="molecule type" value="Genomic_DNA"/>
</dbReference>
<dbReference type="EMBL" id="CAJFCV020000001">
    <property type="protein sequence ID" value="CAG9082872.1"/>
    <property type="molecule type" value="Genomic_DNA"/>
</dbReference>
<dbReference type="Proteomes" id="UP000659654">
    <property type="component" value="Unassembled WGS sequence"/>
</dbReference>